<protein>
    <submittedName>
        <fullName evidence="1">Uncharacterized protein</fullName>
    </submittedName>
</protein>
<organism evidence="1 2">
    <name type="scientific">Bowmanella dokdonensis</name>
    <dbReference type="NCBI Taxonomy" id="751969"/>
    <lineage>
        <taxon>Bacteria</taxon>
        <taxon>Pseudomonadati</taxon>
        <taxon>Pseudomonadota</taxon>
        <taxon>Gammaproteobacteria</taxon>
        <taxon>Alteromonadales</taxon>
        <taxon>Alteromonadaceae</taxon>
        <taxon>Bowmanella</taxon>
    </lineage>
</organism>
<keyword evidence="2" id="KW-1185">Reference proteome</keyword>
<dbReference type="Proteomes" id="UP000664654">
    <property type="component" value="Unassembled WGS sequence"/>
</dbReference>
<evidence type="ECO:0000313" key="1">
    <source>
        <dbReference type="EMBL" id="MBN7826122.1"/>
    </source>
</evidence>
<proteinExistence type="predicted"/>
<reference evidence="1" key="1">
    <citation type="submission" date="2021-03" db="EMBL/GenBank/DDBJ databases">
        <title>novel species isolated from a fishpond in China.</title>
        <authorList>
            <person name="Lu H."/>
            <person name="Cai Z."/>
        </authorList>
    </citation>
    <scope>NUCLEOTIDE SEQUENCE</scope>
    <source>
        <strain evidence="1">JCM 30855</strain>
    </source>
</reference>
<dbReference type="SUPFAM" id="SSF47781">
    <property type="entry name" value="RuvA domain 2-like"/>
    <property type="match status" value="1"/>
</dbReference>
<dbReference type="EMBL" id="JAFKCV010000006">
    <property type="protein sequence ID" value="MBN7826122.1"/>
    <property type="molecule type" value="Genomic_DNA"/>
</dbReference>
<evidence type="ECO:0000313" key="2">
    <source>
        <dbReference type="Proteomes" id="UP000664654"/>
    </source>
</evidence>
<sequence>MKIILLPLLLGLTLVPADKLQAAQSPEHVTPTLLILEKYRGDKPPPEQQQGSLMLQLADVSPLTQAIEAQLNSPFGRLIRQLDGLAAQIAGNQESCAALQGKTLLYLSDEDGGYARQGFWYRPANDEAVFCDALFVDMTVSEQDLQNGSFLEVFAHEMGHVYLRRLMGPQPAAPSSRFHNVFAVTDYQTAFDEGFGIYFQALAAVLSRHPGLQARSEGRLAASGADHWFSRLDGQYRLDGVMHNLFAFKTLPNPDFSGLAAYQQEGISPAVGYQLKNAQAMLSSEGLLATLFYRLSTAPGLSALNPDDADWQENAVKHHTRLFRALAGLSWSNQTNPPYTALLQVLQSSDPDFAAAAIGSFLQTTYASPVDPALTSDLQMMIQAGSLGQMQEFLPLYRRTTEALQVLTDQIVKGEKSLTGALGRPIWLLQPDILIPQAPWSNAQVPLAVNLNMAGAAELALLNLFDNRLVTNLLEERTKQGPFADLAEVQKRLSLPPSLLAELERLQQLHRQSGRRHRE</sequence>
<dbReference type="AlphaFoldDB" id="A0A939DPR9"/>
<dbReference type="InterPro" id="IPR010994">
    <property type="entry name" value="RuvA_2-like"/>
</dbReference>
<name>A0A939DPR9_9ALTE</name>
<gene>
    <name evidence="1" type="ORF">J0A66_12875</name>
</gene>
<accession>A0A939DPR9</accession>
<dbReference type="RefSeq" id="WP_206574222.1">
    <property type="nucleotide sequence ID" value="NZ_JAFKCV010000006.1"/>
</dbReference>
<comment type="caution">
    <text evidence="1">The sequence shown here is derived from an EMBL/GenBank/DDBJ whole genome shotgun (WGS) entry which is preliminary data.</text>
</comment>